<protein>
    <recommendedName>
        <fullName evidence="4">DUF4383 domain-containing protein</fullName>
    </recommendedName>
</protein>
<reference evidence="2 3" key="1">
    <citation type="submission" date="2018-06" db="EMBL/GenBank/DDBJ databases">
        <title>Thermoflavimicrobium daqus sp. nov., a thermophilic microbe isolated from Moutai-flavour Daqu.</title>
        <authorList>
            <person name="Wang X."/>
            <person name="Zhou H."/>
        </authorList>
    </citation>
    <scope>NUCLEOTIDE SEQUENCE [LARGE SCALE GENOMIC DNA]</scope>
    <source>
        <strain evidence="2 3">FBKL4.011</strain>
    </source>
</reference>
<feature type="transmembrane region" description="Helical" evidence="1">
    <location>
        <begin position="37"/>
        <end position="55"/>
    </location>
</feature>
<feature type="transmembrane region" description="Helical" evidence="1">
    <location>
        <begin position="86"/>
        <end position="110"/>
    </location>
</feature>
<evidence type="ECO:0000256" key="1">
    <source>
        <dbReference type="SAM" id="Phobius"/>
    </source>
</evidence>
<proteinExistence type="predicted"/>
<keyword evidence="3" id="KW-1185">Reference proteome</keyword>
<gene>
    <name evidence="2" type="ORF">DL897_08675</name>
</gene>
<evidence type="ECO:0008006" key="4">
    <source>
        <dbReference type="Google" id="ProtNLM"/>
    </source>
</evidence>
<keyword evidence="1" id="KW-0812">Transmembrane</keyword>
<reference evidence="2 3" key="2">
    <citation type="submission" date="2018-06" db="EMBL/GenBank/DDBJ databases">
        <authorList>
            <person name="Zhirakovskaya E."/>
        </authorList>
    </citation>
    <scope>NUCLEOTIDE SEQUENCE [LARGE SCALE GENOMIC DNA]</scope>
    <source>
        <strain evidence="2 3">FBKL4.011</strain>
    </source>
</reference>
<comment type="caution">
    <text evidence="2">The sequence shown here is derived from an EMBL/GenBank/DDBJ whole genome shotgun (WGS) entry which is preliminary data.</text>
</comment>
<dbReference type="EMBL" id="QJKK01000004">
    <property type="protein sequence ID" value="RAL24390.1"/>
    <property type="molecule type" value="Genomic_DNA"/>
</dbReference>
<dbReference type="Proteomes" id="UP000251213">
    <property type="component" value="Unassembled WGS sequence"/>
</dbReference>
<name>A0A364K4T9_9BACL</name>
<organism evidence="2 3">
    <name type="scientific">Thermoflavimicrobium daqui</name>
    <dbReference type="NCBI Taxonomy" id="2137476"/>
    <lineage>
        <taxon>Bacteria</taxon>
        <taxon>Bacillati</taxon>
        <taxon>Bacillota</taxon>
        <taxon>Bacilli</taxon>
        <taxon>Bacillales</taxon>
        <taxon>Thermoactinomycetaceae</taxon>
        <taxon>Thermoflavimicrobium</taxon>
    </lineage>
</organism>
<evidence type="ECO:0000313" key="2">
    <source>
        <dbReference type="EMBL" id="RAL24390.1"/>
    </source>
</evidence>
<feature type="transmembrane region" description="Helical" evidence="1">
    <location>
        <begin position="62"/>
        <end position="80"/>
    </location>
</feature>
<evidence type="ECO:0000313" key="3">
    <source>
        <dbReference type="Proteomes" id="UP000251213"/>
    </source>
</evidence>
<dbReference type="OrthoDB" id="2967392at2"/>
<keyword evidence="1" id="KW-1133">Transmembrane helix</keyword>
<sequence>MRKTIMQILGTVFVLIGLLGFFVPSQGALHNLLHLTLAHNLTHFISGALFLAVSNNEKYSKWTARTFGVIYLLVAIFGLFTNNIFGLIMVTPLMEVVHFIVAAVALYAGFAKESIASEQASSTSSSSQNLDQ</sequence>
<accession>A0A364K4T9</accession>
<dbReference type="RefSeq" id="WP_113658760.1">
    <property type="nucleotide sequence ID" value="NZ_KZ845666.1"/>
</dbReference>
<dbReference type="Pfam" id="PF14325">
    <property type="entry name" value="DUF4383"/>
    <property type="match status" value="1"/>
</dbReference>
<dbReference type="AlphaFoldDB" id="A0A364K4T9"/>
<keyword evidence="1" id="KW-0472">Membrane</keyword>